<keyword evidence="2" id="KW-0560">Oxidoreductase</keyword>
<name>A0A852ZVI7_9ACTN</name>
<protein>
    <submittedName>
        <fullName evidence="2">Thioredoxin reductase (NADPH)/alkyl hydroperoxide reductase subunit F</fullName>
        <ecNumber evidence="2">1.8.1.-</ecNumber>
        <ecNumber evidence="2">1.8.1.9</ecNumber>
    </submittedName>
</protein>
<dbReference type="InterPro" id="IPR023753">
    <property type="entry name" value="FAD/NAD-binding_dom"/>
</dbReference>
<dbReference type="PRINTS" id="PR00368">
    <property type="entry name" value="FADPNR"/>
</dbReference>
<accession>A0A852ZVI7</accession>
<evidence type="ECO:0000313" key="2">
    <source>
        <dbReference type="EMBL" id="NYI06396.1"/>
    </source>
</evidence>
<keyword evidence="3" id="KW-1185">Reference proteome</keyword>
<dbReference type="EMBL" id="JACBZD010000001">
    <property type="protein sequence ID" value="NYI06396.1"/>
    <property type="molecule type" value="Genomic_DNA"/>
</dbReference>
<evidence type="ECO:0000259" key="1">
    <source>
        <dbReference type="Pfam" id="PF07992"/>
    </source>
</evidence>
<dbReference type="Pfam" id="PF07992">
    <property type="entry name" value="Pyr_redox_2"/>
    <property type="match status" value="1"/>
</dbReference>
<dbReference type="EC" id="1.8.1.9" evidence="2"/>
<dbReference type="Gene3D" id="3.50.50.60">
    <property type="entry name" value="FAD/NAD(P)-binding domain"/>
    <property type="match status" value="2"/>
</dbReference>
<feature type="domain" description="FAD/NAD(P)-binding" evidence="1">
    <location>
        <begin position="8"/>
        <end position="136"/>
    </location>
</feature>
<evidence type="ECO:0000313" key="3">
    <source>
        <dbReference type="Proteomes" id="UP000567795"/>
    </source>
</evidence>
<dbReference type="RefSeq" id="WP_179814982.1">
    <property type="nucleotide sequence ID" value="NZ_JACBZD010000001.1"/>
</dbReference>
<dbReference type="InterPro" id="IPR036188">
    <property type="entry name" value="FAD/NAD-bd_sf"/>
</dbReference>
<dbReference type="EC" id="1.8.1.-" evidence="2"/>
<dbReference type="PRINTS" id="PR00469">
    <property type="entry name" value="PNDRDTASEII"/>
</dbReference>
<reference evidence="2 3" key="1">
    <citation type="submission" date="2020-07" db="EMBL/GenBank/DDBJ databases">
        <title>Sequencing the genomes of 1000 actinobacteria strains.</title>
        <authorList>
            <person name="Klenk H.-P."/>
        </authorList>
    </citation>
    <scope>NUCLEOTIDE SEQUENCE [LARGE SCALE GENOMIC DNA]</scope>
    <source>
        <strain evidence="2 3">DSM 42178</strain>
    </source>
</reference>
<proteinExistence type="predicted"/>
<organism evidence="2 3">
    <name type="scientific">Allostreptomyces psammosilenae</name>
    <dbReference type="NCBI Taxonomy" id="1892865"/>
    <lineage>
        <taxon>Bacteria</taxon>
        <taxon>Bacillati</taxon>
        <taxon>Actinomycetota</taxon>
        <taxon>Actinomycetes</taxon>
        <taxon>Kitasatosporales</taxon>
        <taxon>Streptomycetaceae</taxon>
        <taxon>Allostreptomyces</taxon>
    </lineage>
</organism>
<gene>
    <name evidence="2" type="ORF">FHU37_003339</name>
</gene>
<sequence>MAAILETDLVIVGGGPAGCAAAVMAASLGMASVLVEARDRLCSKLYAVPALDNVLGGFRTGPELAAAVTRDVERVAGSGDCRLLLGARADIVETEEPVRGRRGAAPAAGVVVRLVSGEIVAAPHAVVATGVGPTPPESTSWVAGAEKLRLPPLWEADLAACAGRTVLVVGADRPLGTLLRALPDTRLDLLVPHPVTDDYKTEEARRDDRAQLIPVRRLSVARSEEPATPGPPIAPHPLRAEVELPDGTIRHLAADAGFLNIGSTPCPPRGDLARDLAGYCPPGRQHPRLLVAGDLRSAGYQRIMAASGSGAEAALRAYYARTTTPPPG</sequence>
<dbReference type="SUPFAM" id="SSF51905">
    <property type="entry name" value="FAD/NAD(P)-binding domain"/>
    <property type="match status" value="1"/>
</dbReference>
<dbReference type="AlphaFoldDB" id="A0A852ZVI7"/>
<dbReference type="GO" id="GO:0004791">
    <property type="term" value="F:thioredoxin-disulfide reductase (NADPH) activity"/>
    <property type="evidence" value="ECO:0007669"/>
    <property type="project" value="UniProtKB-EC"/>
</dbReference>
<dbReference type="Proteomes" id="UP000567795">
    <property type="component" value="Unassembled WGS sequence"/>
</dbReference>
<comment type="caution">
    <text evidence="2">The sequence shown here is derived from an EMBL/GenBank/DDBJ whole genome shotgun (WGS) entry which is preliminary data.</text>
</comment>